<dbReference type="GO" id="GO:0016020">
    <property type="term" value="C:membrane"/>
    <property type="evidence" value="ECO:0007669"/>
    <property type="project" value="InterPro"/>
</dbReference>
<evidence type="ECO:0000256" key="1">
    <source>
        <dbReference type="SAM" id="SignalP"/>
    </source>
</evidence>
<dbReference type="GO" id="GO:0006508">
    <property type="term" value="P:proteolysis"/>
    <property type="evidence" value="ECO:0007669"/>
    <property type="project" value="InterPro"/>
</dbReference>
<feature type="chain" id="PRO_5024370479" evidence="1">
    <location>
        <begin position="18"/>
        <end position="226"/>
    </location>
</feature>
<dbReference type="Proteomes" id="UP000323707">
    <property type="component" value="Unassembled WGS sequence"/>
</dbReference>
<dbReference type="EMBL" id="VXKE01000010">
    <property type="protein sequence ID" value="KAA8710102.1"/>
    <property type="molecule type" value="Genomic_DNA"/>
</dbReference>
<dbReference type="InterPro" id="IPR005074">
    <property type="entry name" value="Peptidase_C39"/>
</dbReference>
<keyword evidence="1" id="KW-0732">Signal</keyword>
<dbReference type="PROSITE" id="PS50990">
    <property type="entry name" value="PEPTIDASE_C39"/>
    <property type="match status" value="1"/>
</dbReference>
<feature type="signal peptide" evidence="1">
    <location>
        <begin position="1"/>
        <end position="17"/>
    </location>
</feature>
<dbReference type="GO" id="GO:0008233">
    <property type="term" value="F:peptidase activity"/>
    <property type="evidence" value="ECO:0007669"/>
    <property type="project" value="InterPro"/>
</dbReference>
<reference evidence="3 4" key="1">
    <citation type="submission" date="2019-09" db="EMBL/GenBank/DDBJ databases">
        <title>Draft genome sequence of various Type strains from the CCUG.</title>
        <authorList>
            <person name="Pineiro-Iglesias B."/>
            <person name="Tunovic T."/>
            <person name="Unosson C."/>
            <person name="Inganas E."/>
            <person name="Ohlen M."/>
            <person name="Cardew S."/>
            <person name="Jensie-Markopoulos S."/>
            <person name="Salva-Serra F."/>
            <person name="Jaen-Luchoro D."/>
            <person name="Karlsson R."/>
            <person name="Svensson-Stadler L."/>
            <person name="Chun J."/>
            <person name="Moore E."/>
        </authorList>
    </citation>
    <scope>NUCLEOTIDE SEQUENCE [LARGE SCALE GENOMIC DNA]</scope>
    <source>
        <strain evidence="3 4">CCUG 32756T</strain>
    </source>
</reference>
<feature type="domain" description="Peptidase C39" evidence="2">
    <location>
        <begin position="44"/>
        <end position="185"/>
    </location>
</feature>
<protein>
    <submittedName>
        <fullName evidence="3">Peptidase C39</fullName>
    </submittedName>
</protein>
<accession>A0A5M9QQV6</accession>
<dbReference type="RefSeq" id="WP_150337136.1">
    <property type="nucleotide sequence ID" value="NZ_JAERIX010000055.1"/>
</dbReference>
<dbReference type="Pfam" id="PF03412">
    <property type="entry name" value="Peptidase_C39"/>
    <property type="match status" value="1"/>
</dbReference>
<evidence type="ECO:0000313" key="4">
    <source>
        <dbReference type="Proteomes" id="UP000323707"/>
    </source>
</evidence>
<name>A0A5M9QQV6_9HELI</name>
<dbReference type="Gene3D" id="3.90.70.10">
    <property type="entry name" value="Cysteine proteinases"/>
    <property type="match status" value="1"/>
</dbReference>
<organism evidence="3 4">
    <name type="scientific">Helicobacter canis</name>
    <dbReference type="NCBI Taxonomy" id="29419"/>
    <lineage>
        <taxon>Bacteria</taxon>
        <taxon>Pseudomonadati</taxon>
        <taxon>Campylobacterota</taxon>
        <taxon>Epsilonproteobacteria</taxon>
        <taxon>Campylobacterales</taxon>
        <taxon>Helicobacteraceae</taxon>
        <taxon>Helicobacter</taxon>
    </lineage>
</organism>
<dbReference type="AlphaFoldDB" id="A0A5M9QQV6"/>
<proteinExistence type="predicted"/>
<comment type="caution">
    <text evidence="3">The sequence shown here is derived from an EMBL/GenBank/DDBJ whole genome shotgun (WGS) entry which is preliminary data.</text>
</comment>
<evidence type="ECO:0000313" key="3">
    <source>
        <dbReference type="EMBL" id="KAA8710102.1"/>
    </source>
</evidence>
<gene>
    <name evidence="3" type="ORF">F4V45_03795</name>
</gene>
<dbReference type="GO" id="GO:0005524">
    <property type="term" value="F:ATP binding"/>
    <property type="evidence" value="ECO:0007669"/>
    <property type="project" value="InterPro"/>
</dbReference>
<sequence length="226" mass="26239">MLRVGLLAFLHSIAFSAQIYNEPVEFTNPTQSWLELRDENLTRQKYDYTCGAASLSTIFTYYYKIDQTDEFAILESILSGKGIDINKKEHSIEQLRKKVSISFYDLGEYAKTRGFTPIGLALDMENLAKLQIPVIVHINVREVEHFSVFKGMDSDFVYLADPSFGNIKISHKKFQEMFYQREDAKYPGRILAFVPKDRAKIEPNQAFMHLDNSLFMVYEIILDRHL</sequence>
<evidence type="ECO:0000259" key="2">
    <source>
        <dbReference type="PROSITE" id="PS50990"/>
    </source>
</evidence>